<reference evidence="2" key="1">
    <citation type="submission" date="2023-11" db="EMBL/GenBank/DDBJ databases">
        <title>Genome assemblies of two species of porcelain crab, Petrolisthes cinctipes and Petrolisthes manimaculis (Anomura: Porcellanidae).</title>
        <authorList>
            <person name="Angst P."/>
        </authorList>
    </citation>
    <scope>NUCLEOTIDE SEQUENCE</scope>
    <source>
        <strain evidence="2">PB745_02</strain>
        <tissue evidence="2">Gill</tissue>
    </source>
</reference>
<proteinExistence type="predicted"/>
<protein>
    <submittedName>
        <fullName evidence="2">Uncharacterized protein</fullName>
    </submittedName>
</protein>
<dbReference type="EMBL" id="JAWZYT010001408">
    <property type="protein sequence ID" value="KAK4312493.1"/>
    <property type="molecule type" value="Genomic_DNA"/>
</dbReference>
<accession>A0AAE1PQ81</accession>
<feature type="compositionally biased region" description="Polar residues" evidence="1">
    <location>
        <begin position="21"/>
        <end position="44"/>
    </location>
</feature>
<keyword evidence="3" id="KW-1185">Reference proteome</keyword>
<evidence type="ECO:0000256" key="1">
    <source>
        <dbReference type="SAM" id="MobiDB-lite"/>
    </source>
</evidence>
<name>A0AAE1PQ81_9EUCA</name>
<dbReference type="Proteomes" id="UP001292094">
    <property type="component" value="Unassembled WGS sequence"/>
</dbReference>
<comment type="caution">
    <text evidence="2">The sequence shown here is derived from an EMBL/GenBank/DDBJ whole genome shotgun (WGS) entry which is preliminary data.</text>
</comment>
<gene>
    <name evidence="2" type="ORF">Pmani_016085</name>
</gene>
<organism evidence="2 3">
    <name type="scientific">Petrolisthes manimaculis</name>
    <dbReference type="NCBI Taxonomy" id="1843537"/>
    <lineage>
        <taxon>Eukaryota</taxon>
        <taxon>Metazoa</taxon>
        <taxon>Ecdysozoa</taxon>
        <taxon>Arthropoda</taxon>
        <taxon>Crustacea</taxon>
        <taxon>Multicrustacea</taxon>
        <taxon>Malacostraca</taxon>
        <taxon>Eumalacostraca</taxon>
        <taxon>Eucarida</taxon>
        <taxon>Decapoda</taxon>
        <taxon>Pleocyemata</taxon>
        <taxon>Anomura</taxon>
        <taxon>Galatheoidea</taxon>
        <taxon>Porcellanidae</taxon>
        <taxon>Petrolisthes</taxon>
    </lineage>
</organism>
<dbReference type="AlphaFoldDB" id="A0AAE1PQ81"/>
<feature type="region of interest" description="Disordered" evidence="1">
    <location>
        <begin position="21"/>
        <end position="66"/>
    </location>
</feature>
<evidence type="ECO:0000313" key="2">
    <source>
        <dbReference type="EMBL" id="KAK4312493.1"/>
    </source>
</evidence>
<sequence>MKAFQSQVLISCMESTGLGRSSLISAPTNPSPNLQSPSFNSSHVNLRLAGSSPRAEEEEPVEASANPAALPRYPLLGFHQASSFVL</sequence>
<evidence type="ECO:0000313" key="3">
    <source>
        <dbReference type="Proteomes" id="UP001292094"/>
    </source>
</evidence>